<name>A0A0E9N9X6_SAICN</name>
<sequence length="512" mass="56803">MADRVTTQPNFDDSKDVVVMQEYSDRSSSQHEFKSGTNAALLSAASQFTPEERKSIEKRLLRKVDLRMMPLLVLIYILNYLDRNGIAQARLQGLEKDTKLVGTDYNTVISILYAGYILCQVPSNLFLSKSKPSVFLPACMVVWAIVSGCTAATHNYTGLVVVRFFLGIVEAPFFPGALYLLSSWYTPRELGQRTALLYSGSLLSGAFGGLISAGILKGMQGAGGLDAWRWLFIIEGLMTIVVAVVAIFILPDFPATTKWLTEEERIIAQYRLIEASGATPGVPTEDVGLWKGFRMGLKDYKIYVLMLIQTAITTSACFTNYFPTMVKTLGYDSTRTLLLTAPPYLAAFFSTYLVCRHADIHRERTIHIVIPVLFAIAGYIILLATPTTSIAPRYVALFLMTAGIYPAYNNVLTWVSSSIPGPPAKRATALALVNGFSNIANLYGSYLFPAQDGPKYTMAWIVLVVFSGLVIGGTLAMRWLLKRENVRLEEREEREGLAFEAENGLKRFRYIL</sequence>
<dbReference type="OrthoDB" id="2250022at2759"/>
<evidence type="ECO:0000259" key="8">
    <source>
        <dbReference type="PROSITE" id="PS50850"/>
    </source>
</evidence>
<dbReference type="Proteomes" id="UP000033140">
    <property type="component" value="Unassembled WGS sequence"/>
</dbReference>
<feature type="transmembrane region" description="Helical" evidence="7">
    <location>
        <begin position="108"/>
        <end position="127"/>
    </location>
</feature>
<comment type="subcellular location">
    <subcellularLocation>
        <location evidence="1">Membrane</location>
        <topology evidence="1">Multi-pass membrane protein</topology>
    </subcellularLocation>
</comment>
<dbReference type="STRING" id="698492.A0A0E9N9X6"/>
<dbReference type="SUPFAM" id="SSF103473">
    <property type="entry name" value="MFS general substrate transporter"/>
    <property type="match status" value="1"/>
</dbReference>
<feature type="transmembrane region" description="Helical" evidence="7">
    <location>
        <begin position="228"/>
        <end position="250"/>
    </location>
</feature>
<accession>A0A0E9N9X6</accession>
<evidence type="ECO:0000313" key="10">
    <source>
        <dbReference type="Proteomes" id="UP000033140"/>
    </source>
</evidence>
<evidence type="ECO:0000256" key="1">
    <source>
        <dbReference type="ARBA" id="ARBA00004141"/>
    </source>
</evidence>
<dbReference type="EMBL" id="BACD03000005">
    <property type="protein sequence ID" value="GAO46692.1"/>
    <property type="molecule type" value="Genomic_DNA"/>
</dbReference>
<feature type="transmembrane region" description="Helical" evidence="7">
    <location>
        <begin position="366"/>
        <end position="384"/>
    </location>
</feature>
<feature type="transmembrane region" description="Helical" evidence="7">
    <location>
        <begin position="134"/>
        <end position="154"/>
    </location>
</feature>
<dbReference type="InterPro" id="IPR036259">
    <property type="entry name" value="MFS_trans_sf"/>
</dbReference>
<keyword evidence="4 7" id="KW-1133">Transmembrane helix</keyword>
<feature type="domain" description="Major facilitator superfamily (MFS) profile" evidence="8">
    <location>
        <begin position="68"/>
        <end position="485"/>
    </location>
</feature>
<feature type="transmembrane region" description="Helical" evidence="7">
    <location>
        <begin position="160"/>
        <end position="182"/>
    </location>
</feature>
<reference evidence="9 10" key="3">
    <citation type="journal article" date="2015" name="Genome Announc.">
        <title>Draft Genome Sequence of the Archiascomycetous Yeast Saitoella complicata.</title>
        <authorList>
            <person name="Yamauchi K."/>
            <person name="Kondo S."/>
            <person name="Hamamoto M."/>
            <person name="Takahashi Y."/>
            <person name="Ogura Y."/>
            <person name="Hayashi T."/>
            <person name="Nishida H."/>
        </authorList>
    </citation>
    <scope>NUCLEOTIDE SEQUENCE [LARGE SCALE GENOMIC DNA]</scope>
    <source>
        <strain evidence="9 10">NRRL Y-17804</strain>
    </source>
</reference>
<keyword evidence="2" id="KW-0813">Transport</keyword>
<protein>
    <recommendedName>
        <fullName evidence="8">Major facilitator superfamily (MFS) profile domain-containing protein</fullName>
    </recommendedName>
</protein>
<dbReference type="GO" id="GO:0022857">
    <property type="term" value="F:transmembrane transporter activity"/>
    <property type="evidence" value="ECO:0007669"/>
    <property type="project" value="InterPro"/>
</dbReference>
<dbReference type="RefSeq" id="XP_019021516.1">
    <property type="nucleotide sequence ID" value="XM_019168063.1"/>
</dbReference>
<reference evidence="9 10" key="1">
    <citation type="journal article" date="2011" name="J. Gen. Appl. Microbiol.">
        <title>Draft genome sequencing of the enigmatic yeast Saitoella complicata.</title>
        <authorList>
            <person name="Nishida H."/>
            <person name="Hamamoto M."/>
            <person name="Sugiyama J."/>
        </authorList>
    </citation>
    <scope>NUCLEOTIDE SEQUENCE [LARGE SCALE GENOMIC DNA]</scope>
    <source>
        <strain evidence="9 10">NRRL Y-17804</strain>
    </source>
</reference>
<gene>
    <name evidence="9" type="ORF">G7K_0916-t1</name>
</gene>
<evidence type="ECO:0000256" key="5">
    <source>
        <dbReference type="ARBA" id="ARBA00023136"/>
    </source>
</evidence>
<dbReference type="PANTHER" id="PTHR43791">
    <property type="entry name" value="PERMEASE-RELATED"/>
    <property type="match status" value="1"/>
</dbReference>
<keyword evidence="10" id="KW-1185">Reference proteome</keyword>
<dbReference type="FunFam" id="1.20.1250.20:FF:000057">
    <property type="entry name" value="MFS general substrate transporter"/>
    <property type="match status" value="1"/>
</dbReference>
<evidence type="ECO:0000313" key="9">
    <source>
        <dbReference type="EMBL" id="GAO46692.1"/>
    </source>
</evidence>
<feature type="transmembrane region" description="Helical" evidence="7">
    <location>
        <begin position="460"/>
        <end position="481"/>
    </location>
</feature>
<feature type="transmembrane region" description="Helical" evidence="7">
    <location>
        <begin position="302"/>
        <end position="322"/>
    </location>
</feature>
<comment type="similarity">
    <text evidence="6">Belongs to the major facilitator superfamily. Allantoate permease family.</text>
</comment>
<dbReference type="PANTHER" id="PTHR43791:SF92">
    <property type="entry name" value="AGL026WP"/>
    <property type="match status" value="1"/>
</dbReference>
<dbReference type="AlphaFoldDB" id="A0A0E9N9X6"/>
<keyword evidence="5 7" id="KW-0472">Membrane</keyword>
<feature type="transmembrane region" description="Helical" evidence="7">
    <location>
        <begin position="429"/>
        <end position="448"/>
    </location>
</feature>
<evidence type="ECO:0000256" key="4">
    <source>
        <dbReference type="ARBA" id="ARBA00022989"/>
    </source>
</evidence>
<feature type="transmembrane region" description="Helical" evidence="7">
    <location>
        <begin position="64"/>
        <end position="81"/>
    </location>
</feature>
<dbReference type="Pfam" id="PF07690">
    <property type="entry name" value="MFS_1"/>
    <property type="match status" value="1"/>
</dbReference>
<keyword evidence="3 7" id="KW-0812">Transmembrane</keyword>
<evidence type="ECO:0000256" key="2">
    <source>
        <dbReference type="ARBA" id="ARBA00022448"/>
    </source>
</evidence>
<dbReference type="Gene3D" id="1.20.1250.20">
    <property type="entry name" value="MFS general substrate transporter like domains"/>
    <property type="match status" value="2"/>
</dbReference>
<evidence type="ECO:0000256" key="6">
    <source>
        <dbReference type="ARBA" id="ARBA00037968"/>
    </source>
</evidence>
<evidence type="ECO:0000256" key="7">
    <source>
        <dbReference type="SAM" id="Phobius"/>
    </source>
</evidence>
<organism evidence="9 10">
    <name type="scientific">Saitoella complicata (strain BCRC 22490 / CBS 7301 / JCM 7358 / NBRC 10748 / NRRL Y-17804)</name>
    <dbReference type="NCBI Taxonomy" id="698492"/>
    <lineage>
        <taxon>Eukaryota</taxon>
        <taxon>Fungi</taxon>
        <taxon>Dikarya</taxon>
        <taxon>Ascomycota</taxon>
        <taxon>Taphrinomycotina</taxon>
        <taxon>Taphrinomycotina incertae sedis</taxon>
        <taxon>Saitoella</taxon>
    </lineage>
</organism>
<dbReference type="OMA" id="WILPNFP"/>
<feature type="transmembrane region" description="Helical" evidence="7">
    <location>
        <begin position="334"/>
        <end position="354"/>
    </location>
</feature>
<comment type="caution">
    <text evidence="9">The sequence shown here is derived from an EMBL/GenBank/DDBJ whole genome shotgun (WGS) entry which is preliminary data.</text>
</comment>
<proteinExistence type="inferred from homology"/>
<dbReference type="FunFam" id="1.20.1250.20:FF:000013">
    <property type="entry name" value="MFS general substrate transporter"/>
    <property type="match status" value="1"/>
</dbReference>
<evidence type="ECO:0000256" key="3">
    <source>
        <dbReference type="ARBA" id="ARBA00022692"/>
    </source>
</evidence>
<dbReference type="InterPro" id="IPR011701">
    <property type="entry name" value="MFS"/>
</dbReference>
<feature type="transmembrane region" description="Helical" evidence="7">
    <location>
        <begin position="194"/>
        <end position="216"/>
    </location>
</feature>
<reference evidence="9 10" key="2">
    <citation type="journal article" date="2014" name="J. Gen. Appl. Microbiol.">
        <title>The early diverging ascomycetous budding yeast Saitoella complicata has three histone deacetylases belonging to the Clr6, Hos2, and Rpd3 lineages.</title>
        <authorList>
            <person name="Nishida H."/>
            <person name="Matsumoto T."/>
            <person name="Kondo S."/>
            <person name="Hamamoto M."/>
            <person name="Yoshikawa H."/>
        </authorList>
    </citation>
    <scope>NUCLEOTIDE SEQUENCE [LARGE SCALE GENOMIC DNA]</scope>
    <source>
        <strain evidence="9 10">NRRL Y-17804</strain>
    </source>
</reference>
<dbReference type="GO" id="GO:0016020">
    <property type="term" value="C:membrane"/>
    <property type="evidence" value="ECO:0007669"/>
    <property type="project" value="UniProtKB-SubCell"/>
</dbReference>
<dbReference type="InterPro" id="IPR020846">
    <property type="entry name" value="MFS_dom"/>
</dbReference>
<dbReference type="PROSITE" id="PS50850">
    <property type="entry name" value="MFS"/>
    <property type="match status" value="1"/>
</dbReference>
<feature type="transmembrane region" description="Helical" evidence="7">
    <location>
        <begin position="390"/>
        <end position="408"/>
    </location>
</feature>